<keyword evidence="2" id="KW-0645">Protease</keyword>
<proteinExistence type="inferred from homology"/>
<dbReference type="Pfam" id="PF03576">
    <property type="entry name" value="Peptidase_S58"/>
    <property type="match status" value="1"/>
</dbReference>
<keyword evidence="2" id="KW-0031">Aminopeptidase</keyword>
<evidence type="ECO:0000313" key="3">
    <source>
        <dbReference type="Proteomes" id="UP000199068"/>
    </source>
</evidence>
<keyword evidence="3" id="KW-1185">Reference proteome</keyword>
<dbReference type="PANTHER" id="PTHR36512">
    <property type="entry name" value="D-AMINOPEPTIDASE"/>
    <property type="match status" value="1"/>
</dbReference>
<accession>A0A1G9SWL7</accession>
<dbReference type="STRING" id="1121325.SAMN04515677_1117"/>
<dbReference type="SUPFAM" id="SSF56266">
    <property type="entry name" value="DmpA/ArgJ-like"/>
    <property type="match status" value="1"/>
</dbReference>
<organism evidence="2 3">
    <name type="scientific">Romboutsia lituseburensis DSM 797</name>
    <dbReference type="NCBI Taxonomy" id="1121325"/>
    <lineage>
        <taxon>Bacteria</taxon>
        <taxon>Bacillati</taxon>
        <taxon>Bacillota</taxon>
        <taxon>Clostridia</taxon>
        <taxon>Peptostreptococcales</taxon>
        <taxon>Peptostreptococcaceae</taxon>
        <taxon>Romboutsia</taxon>
    </lineage>
</organism>
<dbReference type="InterPro" id="IPR016117">
    <property type="entry name" value="ArgJ-like_dom_sf"/>
</dbReference>
<dbReference type="GO" id="GO:0004177">
    <property type="term" value="F:aminopeptidase activity"/>
    <property type="evidence" value="ECO:0007669"/>
    <property type="project" value="UniProtKB-KW"/>
</dbReference>
<evidence type="ECO:0000313" key="2">
    <source>
        <dbReference type="EMBL" id="SDM39849.1"/>
    </source>
</evidence>
<protein>
    <submittedName>
        <fullName evidence="2">L-aminopeptidase/D-esterase</fullName>
    </submittedName>
</protein>
<name>A0A1G9SWL7_9FIRM</name>
<keyword evidence="2" id="KW-0378">Hydrolase</keyword>
<gene>
    <name evidence="2" type="ORF">SAMN04515677_1117</name>
</gene>
<dbReference type="InterPro" id="IPR005321">
    <property type="entry name" value="Peptidase_S58_DmpA"/>
</dbReference>
<comment type="similarity">
    <text evidence="1">Belongs to the peptidase S58 family.</text>
</comment>
<dbReference type="RefSeq" id="WP_092727417.1">
    <property type="nucleotide sequence ID" value="NZ_FNGW01000011.1"/>
</dbReference>
<sequence>MYNNILDVKGLKVGQVEDLEGLTGCTVVICEEGAVCGVDVRGAAPGTRETDLLDPINMIQKVHAVVLSGGSAFGLESTCGVSKYLEEKNIGFDVGVTKVPIVVGAVLFDLVVGDPKCRPNIEMGYKACELANNTELKQGNYGAGCGATVGKIRGPQYAMKGGIGSYSVKLPNGLVVSALIAVNALGDVYENGKIIAGVLDDSKTKVLNTYEIMKNGVTKGGFNIDNTTIGIVATNAKLTKAECKKVSQVAHNGYAKTIFPIHTPHDGDTIFTMATGEIETDMTLLSSIATEVVEKSVINAIKNANSVKNIPAYKDIICE</sequence>
<dbReference type="AlphaFoldDB" id="A0A1G9SWL7"/>
<dbReference type="CDD" id="cd02252">
    <property type="entry name" value="nylC_like"/>
    <property type="match status" value="1"/>
</dbReference>
<dbReference type="Gene3D" id="3.60.70.12">
    <property type="entry name" value="L-amino peptidase D-ALA esterase/amidase"/>
    <property type="match status" value="1"/>
</dbReference>
<dbReference type="PANTHER" id="PTHR36512:SF3">
    <property type="entry name" value="BLR5678 PROTEIN"/>
    <property type="match status" value="1"/>
</dbReference>
<evidence type="ECO:0000256" key="1">
    <source>
        <dbReference type="ARBA" id="ARBA00007068"/>
    </source>
</evidence>
<reference evidence="2 3" key="1">
    <citation type="submission" date="2016-10" db="EMBL/GenBank/DDBJ databases">
        <authorList>
            <person name="de Groot N.N."/>
        </authorList>
    </citation>
    <scope>NUCLEOTIDE SEQUENCE [LARGE SCALE GENOMIC DNA]</scope>
    <source>
        <strain evidence="2 3">DSM 797</strain>
    </source>
</reference>
<dbReference type="EMBL" id="FNGW01000011">
    <property type="protein sequence ID" value="SDM39849.1"/>
    <property type="molecule type" value="Genomic_DNA"/>
</dbReference>
<dbReference type="Proteomes" id="UP000199068">
    <property type="component" value="Unassembled WGS sequence"/>
</dbReference>